<dbReference type="AlphaFoldDB" id="A0A653BQ19"/>
<dbReference type="EMBL" id="CAACVG010003655">
    <property type="protein sequence ID" value="VEN37703.1"/>
    <property type="molecule type" value="Genomic_DNA"/>
</dbReference>
<accession>A0A653BQ19</accession>
<keyword evidence="2" id="KW-1185">Reference proteome</keyword>
<gene>
    <name evidence="1" type="ORF">CALMAC_LOCUS2867</name>
</gene>
<evidence type="ECO:0000313" key="2">
    <source>
        <dbReference type="Proteomes" id="UP000410492"/>
    </source>
</evidence>
<sequence>MANKELTLSTKYLLCNSR</sequence>
<name>A0A653BQ19_CALMS</name>
<evidence type="ECO:0000313" key="1">
    <source>
        <dbReference type="EMBL" id="VEN37703.1"/>
    </source>
</evidence>
<organism evidence="1 2">
    <name type="scientific">Callosobruchus maculatus</name>
    <name type="common">Southern cowpea weevil</name>
    <name type="synonym">Pulse bruchid</name>
    <dbReference type="NCBI Taxonomy" id="64391"/>
    <lineage>
        <taxon>Eukaryota</taxon>
        <taxon>Metazoa</taxon>
        <taxon>Ecdysozoa</taxon>
        <taxon>Arthropoda</taxon>
        <taxon>Hexapoda</taxon>
        <taxon>Insecta</taxon>
        <taxon>Pterygota</taxon>
        <taxon>Neoptera</taxon>
        <taxon>Endopterygota</taxon>
        <taxon>Coleoptera</taxon>
        <taxon>Polyphaga</taxon>
        <taxon>Cucujiformia</taxon>
        <taxon>Chrysomeloidea</taxon>
        <taxon>Chrysomelidae</taxon>
        <taxon>Bruchinae</taxon>
        <taxon>Bruchini</taxon>
        <taxon>Callosobruchus</taxon>
    </lineage>
</organism>
<reference evidence="1 2" key="1">
    <citation type="submission" date="2019-01" db="EMBL/GenBank/DDBJ databases">
        <authorList>
            <person name="Sayadi A."/>
        </authorList>
    </citation>
    <scope>NUCLEOTIDE SEQUENCE [LARGE SCALE GENOMIC DNA]</scope>
</reference>
<dbReference type="OrthoDB" id="6778388at2759"/>
<proteinExistence type="predicted"/>
<dbReference type="Proteomes" id="UP000410492">
    <property type="component" value="Unassembled WGS sequence"/>
</dbReference>
<protein>
    <submittedName>
        <fullName evidence="1">Uncharacterized protein</fullName>
    </submittedName>
</protein>